<dbReference type="AlphaFoldDB" id="A0A0D0C9R1"/>
<dbReference type="Proteomes" id="UP000054538">
    <property type="component" value="Unassembled WGS sequence"/>
</dbReference>
<evidence type="ECO:0000313" key="1">
    <source>
        <dbReference type="EMBL" id="KIK79637.1"/>
    </source>
</evidence>
<dbReference type="InParanoid" id="A0A0D0C9R1"/>
<sequence length="83" mass="9688">MCPITFTLDPRVDPRICQKSPLTRTHPTRSMYYPYSAVRVHLGGYPGNPHPCYTLTMLAYKTHWRKHLVLRNPHFHPSIICSL</sequence>
<dbReference type="HOGENOM" id="CLU_2543233_0_0_1"/>
<reference evidence="2" key="2">
    <citation type="submission" date="2015-01" db="EMBL/GenBank/DDBJ databases">
        <title>Evolutionary Origins and Diversification of the Mycorrhizal Mutualists.</title>
        <authorList>
            <consortium name="DOE Joint Genome Institute"/>
            <consortium name="Mycorrhizal Genomics Consortium"/>
            <person name="Kohler A."/>
            <person name="Kuo A."/>
            <person name="Nagy L.G."/>
            <person name="Floudas D."/>
            <person name="Copeland A."/>
            <person name="Barry K.W."/>
            <person name="Cichocki N."/>
            <person name="Veneault-Fourrey C."/>
            <person name="LaButti K."/>
            <person name="Lindquist E.A."/>
            <person name="Lipzen A."/>
            <person name="Lundell T."/>
            <person name="Morin E."/>
            <person name="Murat C."/>
            <person name="Riley R."/>
            <person name="Ohm R."/>
            <person name="Sun H."/>
            <person name="Tunlid A."/>
            <person name="Henrissat B."/>
            <person name="Grigoriev I.V."/>
            <person name="Hibbett D.S."/>
            <person name="Martin F."/>
        </authorList>
    </citation>
    <scope>NUCLEOTIDE SEQUENCE [LARGE SCALE GENOMIC DNA]</scope>
    <source>
        <strain evidence="2">Ve08.2h10</strain>
    </source>
</reference>
<evidence type="ECO:0000313" key="2">
    <source>
        <dbReference type="Proteomes" id="UP000054538"/>
    </source>
</evidence>
<dbReference type="EMBL" id="KN826225">
    <property type="protein sequence ID" value="KIK79637.1"/>
    <property type="molecule type" value="Genomic_DNA"/>
</dbReference>
<organism evidence="1 2">
    <name type="scientific">Paxillus rubicundulus Ve08.2h10</name>
    <dbReference type="NCBI Taxonomy" id="930991"/>
    <lineage>
        <taxon>Eukaryota</taxon>
        <taxon>Fungi</taxon>
        <taxon>Dikarya</taxon>
        <taxon>Basidiomycota</taxon>
        <taxon>Agaricomycotina</taxon>
        <taxon>Agaricomycetes</taxon>
        <taxon>Agaricomycetidae</taxon>
        <taxon>Boletales</taxon>
        <taxon>Paxilineae</taxon>
        <taxon>Paxillaceae</taxon>
        <taxon>Paxillus</taxon>
    </lineage>
</organism>
<gene>
    <name evidence="1" type="ORF">PAXRUDRAFT_272912</name>
</gene>
<keyword evidence="2" id="KW-1185">Reference proteome</keyword>
<reference evidence="1 2" key="1">
    <citation type="submission" date="2014-04" db="EMBL/GenBank/DDBJ databases">
        <authorList>
            <consortium name="DOE Joint Genome Institute"/>
            <person name="Kuo A."/>
            <person name="Kohler A."/>
            <person name="Jargeat P."/>
            <person name="Nagy L.G."/>
            <person name="Floudas D."/>
            <person name="Copeland A."/>
            <person name="Barry K.W."/>
            <person name="Cichocki N."/>
            <person name="Veneault-Fourrey C."/>
            <person name="LaButti K."/>
            <person name="Lindquist E.A."/>
            <person name="Lipzen A."/>
            <person name="Lundell T."/>
            <person name="Morin E."/>
            <person name="Murat C."/>
            <person name="Sun H."/>
            <person name="Tunlid A."/>
            <person name="Henrissat B."/>
            <person name="Grigoriev I.V."/>
            <person name="Hibbett D.S."/>
            <person name="Martin F."/>
            <person name="Nordberg H.P."/>
            <person name="Cantor M.N."/>
            <person name="Hua S.X."/>
        </authorList>
    </citation>
    <scope>NUCLEOTIDE SEQUENCE [LARGE SCALE GENOMIC DNA]</scope>
    <source>
        <strain evidence="1 2">Ve08.2h10</strain>
    </source>
</reference>
<protein>
    <submittedName>
        <fullName evidence="1">Uncharacterized protein</fullName>
    </submittedName>
</protein>
<accession>A0A0D0C9R1</accession>
<proteinExistence type="predicted"/>
<name>A0A0D0C9R1_9AGAM</name>